<dbReference type="InterPro" id="IPR046953">
    <property type="entry name" value="Spore_GerAC-like_C"/>
</dbReference>
<dbReference type="RefSeq" id="WP_208848591.1">
    <property type="nucleotide sequence ID" value="NZ_JAGGDJ010000012.1"/>
</dbReference>
<dbReference type="NCBIfam" id="TIGR02887">
    <property type="entry name" value="spore_ger_x_C"/>
    <property type="match status" value="1"/>
</dbReference>
<evidence type="ECO:0000256" key="7">
    <source>
        <dbReference type="ARBA" id="ARBA00023288"/>
    </source>
</evidence>
<evidence type="ECO:0000256" key="6">
    <source>
        <dbReference type="ARBA" id="ARBA00023139"/>
    </source>
</evidence>
<dbReference type="PANTHER" id="PTHR35789">
    <property type="entry name" value="SPORE GERMINATION PROTEIN B3"/>
    <property type="match status" value="1"/>
</dbReference>
<organism evidence="10 11">
    <name type="scientific">Paenibacillus artemisiicola</name>
    <dbReference type="NCBI Taxonomy" id="1172618"/>
    <lineage>
        <taxon>Bacteria</taxon>
        <taxon>Bacillati</taxon>
        <taxon>Bacillota</taxon>
        <taxon>Bacilli</taxon>
        <taxon>Bacillales</taxon>
        <taxon>Paenibacillaceae</taxon>
        <taxon>Paenibacillus</taxon>
    </lineage>
</organism>
<feature type="domain" description="Spore germination protein N-terminal" evidence="9">
    <location>
        <begin position="22"/>
        <end position="196"/>
    </location>
</feature>
<comment type="similarity">
    <text evidence="2">Belongs to the GerABKC lipoprotein family.</text>
</comment>
<keyword evidence="11" id="KW-1185">Reference proteome</keyword>
<evidence type="ECO:0000256" key="1">
    <source>
        <dbReference type="ARBA" id="ARBA00004635"/>
    </source>
</evidence>
<dbReference type="PANTHER" id="PTHR35789:SF1">
    <property type="entry name" value="SPORE GERMINATION PROTEIN B3"/>
    <property type="match status" value="1"/>
</dbReference>
<evidence type="ECO:0000313" key="10">
    <source>
        <dbReference type="EMBL" id="MBO7745760.1"/>
    </source>
</evidence>
<dbReference type="InterPro" id="IPR057336">
    <property type="entry name" value="GerAC_N"/>
</dbReference>
<evidence type="ECO:0000256" key="2">
    <source>
        <dbReference type="ARBA" id="ARBA00007886"/>
    </source>
</evidence>
<keyword evidence="4" id="KW-0732">Signal</keyword>
<evidence type="ECO:0000313" key="11">
    <source>
        <dbReference type="Proteomes" id="UP000670947"/>
    </source>
</evidence>
<dbReference type="Proteomes" id="UP000670947">
    <property type="component" value="Unassembled WGS sequence"/>
</dbReference>
<dbReference type="Gene3D" id="3.30.300.210">
    <property type="entry name" value="Nutrient germinant receptor protein C, domain 3"/>
    <property type="match status" value="1"/>
</dbReference>
<proteinExistence type="inferred from homology"/>
<evidence type="ECO:0000256" key="4">
    <source>
        <dbReference type="ARBA" id="ARBA00022729"/>
    </source>
</evidence>
<name>A0ABS3WBR0_9BACL</name>
<evidence type="ECO:0000256" key="5">
    <source>
        <dbReference type="ARBA" id="ARBA00023136"/>
    </source>
</evidence>
<dbReference type="InterPro" id="IPR008844">
    <property type="entry name" value="Spore_GerAC-like"/>
</dbReference>
<dbReference type="EMBL" id="JAGGDJ010000012">
    <property type="protein sequence ID" value="MBO7745760.1"/>
    <property type="molecule type" value="Genomic_DNA"/>
</dbReference>
<keyword evidence="7" id="KW-0449">Lipoprotein</keyword>
<keyword evidence="6" id="KW-0564">Palmitate</keyword>
<evidence type="ECO:0000259" key="9">
    <source>
        <dbReference type="Pfam" id="PF25198"/>
    </source>
</evidence>
<dbReference type="Pfam" id="PF25198">
    <property type="entry name" value="Spore_GerAC_N"/>
    <property type="match status" value="1"/>
</dbReference>
<accession>A0ABS3WBR0</accession>
<dbReference type="InterPro" id="IPR038501">
    <property type="entry name" value="Spore_GerAC_C_sf"/>
</dbReference>
<protein>
    <submittedName>
        <fullName evidence="10">Ger(X)C family spore germination protein</fullName>
    </submittedName>
</protein>
<gene>
    <name evidence="10" type="ORF">I8J29_16240</name>
</gene>
<keyword evidence="5" id="KW-0472">Membrane</keyword>
<comment type="subcellular location">
    <subcellularLocation>
        <location evidence="1">Membrane</location>
        <topology evidence="1">Lipid-anchor</topology>
    </subcellularLocation>
</comment>
<keyword evidence="3" id="KW-0309">Germination</keyword>
<evidence type="ECO:0000259" key="8">
    <source>
        <dbReference type="Pfam" id="PF05504"/>
    </source>
</evidence>
<feature type="domain" description="Spore germination GerAC-like C-terminal" evidence="8">
    <location>
        <begin position="216"/>
        <end position="342"/>
    </location>
</feature>
<reference evidence="10 11" key="1">
    <citation type="submission" date="2021-03" db="EMBL/GenBank/DDBJ databases">
        <title>Paenibacillus artemisicola MWE-103 whole genome sequence.</title>
        <authorList>
            <person name="Ham Y.J."/>
        </authorList>
    </citation>
    <scope>NUCLEOTIDE SEQUENCE [LARGE SCALE GENOMIC DNA]</scope>
    <source>
        <strain evidence="10 11">MWE-103</strain>
    </source>
</reference>
<evidence type="ECO:0000256" key="3">
    <source>
        <dbReference type="ARBA" id="ARBA00022544"/>
    </source>
</evidence>
<sequence>MKQARKAICISCLLLVLCGCWDVKNIQYFNFVNMMGIDFVDGQYKIYAQINELSSMAKQEGSAVAPNPVVVAKGEGESIGMAMYDLQKESQMRTDWTQNKVFIFTDRMLKKGVFEIHDELMRTRDQRYTPWVFATNEDLDKVLSTKPITGTSPVNTMYFQPNLLFKQMNSSFKPLSYQNFIRSSREPYETTLLDHIKLTENWDKEGEPMTLPIVNGLLALRNGKIEAMFNREEVSGLKWLDKNTSRGILSIKDEKGNFYGTVAVKNSKITKSPAYQHGKRIIKLSLNVDAFLREQKLEFGLNKAESLIKENIEGEITQTYENGKKRAVDIYSLNEIWYRKGFAINEDVPGMELQVKVKLMGTNTFELREKSNE</sequence>
<dbReference type="PROSITE" id="PS51257">
    <property type="entry name" value="PROKAR_LIPOPROTEIN"/>
    <property type="match status" value="1"/>
</dbReference>
<comment type="caution">
    <text evidence="10">The sequence shown here is derived from an EMBL/GenBank/DDBJ whole genome shotgun (WGS) entry which is preliminary data.</text>
</comment>
<dbReference type="Pfam" id="PF05504">
    <property type="entry name" value="Spore_GerAC"/>
    <property type="match status" value="1"/>
</dbReference>